<dbReference type="AlphaFoldDB" id="A0A397V5K1"/>
<dbReference type="Pfam" id="PF00067">
    <property type="entry name" value="p450"/>
    <property type="match status" value="1"/>
</dbReference>
<dbReference type="GO" id="GO:0020037">
    <property type="term" value="F:heme binding"/>
    <property type="evidence" value="ECO:0007669"/>
    <property type="project" value="InterPro"/>
</dbReference>
<organism evidence="3 4">
    <name type="scientific">Gigaspora rosea</name>
    <dbReference type="NCBI Taxonomy" id="44941"/>
    <lineage>
        <taxon>Eukaryota</taxon>
        <taxon>Fungi</taxon>
        <taxon>Fungi incertae sedis</taxon>
        <taxon>Mucoromycota</taxon>
        <taxon>Glomeromycotina</taxon>
        <taxon>Glomeromycetes</taxon>
        <taxon>Diversisporales</taxon>
        <taxon>Gigasporaceae</taxon>
        <taxon>Gigaspora</taxon>
    </lineage>
</organism>
<evidence type="ECO:0000313" key="4">
    <source>
        <dbReference type="Proteomes" id="UP000266673"/>
    </source>
</evidence>
<dbReference type="Gene3D" id="1.10.630.10">
    <property type="entry name" value="Cytochrome P450"/>
    <property type="match status" value="1"/>
</dbReference>
<evidence type="ECO:0000256" key="2">
    <source>
        <dbReference type="PIRSR" id="PIRSR602401-1"/>
    </source>
</evidence>
<dbReference type="GO" id="GO:0005506">
    <property type="term" value="F:iron ion binding"/>
    <property type="evidence" value="ECO:0007669"/>
    <property type="project" value="InterPro"/>
</dbReference>
<keyword evidence="2" id="KW-0349">Heme</keyword>
<dbReference type="SUPFAM" id="SSF48264">
    <property type="entry name" value="Cytochrome P450"/>
    <property type="match status" value="1"/>
</dbReference>
<dbReference type="PANTHER" id="PTHR24305:SF166">
    <property type="entry name" value="CYTOCHROME P450 12A4, MITOCHONDRIAL-RELATED"/>
    <property type="match status" value="1"/>
</dbReference>
<accession>A0A397V5K1</accession>
<protein>
    <submittedName>
        <fullName evidence="3">Cytochrome P450</fullName>
    </submittedName>
</protein>
<keyword evidence="2" id="KW-0479">Metal-binding</keyword>
<feature type="binding site" description="axial binding residue" evidence="2">
    <location>
        <position position="62"/>
    </location>
    <ligand>
        <name>heme</name>
        <dbReference type="ChEBI" id="CHEBI:30413"/>
    </ligand>
    <ligandPart>
        <name>Fe</name>
        <dbReference type="ChEBI" id="CHEBI:18248"/>
    </ligandPart>
</feature>
<gene>
    <name evidence="3" type="ORF">C2G38_2316092</name>
</gene>
<name>A0A397V5K1_9GLOM</name>
<keyword evidence="4" id="KW-1185">Reference proteome</keyword>
<dbReference type="InterPro" id="IPR002401">
    <property type="entry name" value="Cyt_P450_E_grp-I"/>
</dbReference>
<evidence type="ECO:0000256" key="1">
    <source>
        <dbReference type="ARBA" id="ARBA00010617"/>
    </source>
</evidence>
<proteinExistence type="inferred from homology"/>
<dbReference type="GO" id="GO:0016705">
    <property type="term" value="F:oxidoreductase activity, acting on paired donors, with incorporation or reduction of molecular oxygen"/>
    <property type="evidence" value="ECO:0007669"/>
    <property type="project" value="InterPro"/>
</dbReference>
<dbReference type="STRING" id="44941.A0A397V5K1"/>
<dbReference type="InterPro" id="IPR001128">
    <property type="entry name" value="Cyt_P450"/>
</dbReference>
<dbReference type="EMBL" id="QKWP01000663">
    <property type="protein sequence ID" value="RIB16607.1"/>
    <property type="molecule type" value="Genomic_DNA"/>
</dbReference>
<dbReference type="GO" id="GO:0004497">
    <property type="term" value="F:monooxygenase activity"/>
    <property type="evidence" value="ECO:0007669"/>
    <property type="project" value="InterPro"/>
</dbReference>
<dbReference type="Proteomes" id="UP000266673">
    <property type="component" value="Unassembled WGS sequence"/>
</dbReference>
<comment type="caution">
    <text evidence="3">The sequence shown here is derived from an EMBL/GenBank/DDBJ whole genome shotgun (WGS) entry which is preliminary data.</text>
</comment>
<dbReference type="InterPro" id="IPR036396">
    <property type="entry name" value="Cyt_P450_sf"/>
</dbReference>
<keyword evidence="2" id="KW-0408">Iron</keyword>
<comment type="similarity">
    <text evidence="1">Belongs to the cytochrome P450 family.</text>
</comment>
<comment type="cofactor">
    <cofactor evidence="2">
        <name>heme</name>
        <dbReference type="ChEBI" id="CHEBI:30413"/>
    </cofactor>
</comment>
<dbReference type="OrthoDB" id="1470350at2759"/>
<dbReference type="PRINTS" id="PR00463">
    <property type="entry name" value="EP450I"/>
</dbReference>
<sequence length="115" mass="13022">MNGYVIPKKTPIIIPIYAIHHDPLIWGDDVECFNPSRWLNPEIKSKISNSNFLPFGDGQANCLGMKLAHLELKSILSVIIRNFEFKLVEGFTFQKQPFGLTKPSAIDLCVSKVDY</sequence>
<dbReference type="InterPro" id="IPR050121">
    <property type="entry name" value="Cytochrome_P450_monoxygenase"/>
</dbReference>
<evidence type="ECO:0000313" key="3">
    <source>
        <dbReference type="EMBL" id="RIB16607.1"/>
    </source>
</evidence>
<reference evidence="3 4" key="1">
    <citation type="submission" date="2018-06" db="EMBL/GenBank/DDBJ databases">
        <title>Comparative genomics reveals the genomic features of Rhizophagus irregularis, R. cerebriforme, R. diaphanum and Gigaspora rosea, and their symbiotic lifestyle signature.</title>
        <authorList>
            <person name="Morin E."/>
            <person name="San Clemente H."/>
            <person name="Chen E.C.H."/>
            <person name="De La Providencia I."/>
            <person name="Hainaut M."/>
            <person name="Kuo A."/>
            <person name="Kohler A."/>
            <person name="Murat C."/>
            <person name="Tang N."/>
            <person name="Roy S."/>
            <person name="Loubradou J."/>
            <person name="Henrissat B."/>
            <person name="Grigoriev I.V."/>
            <person name="Corradi N."/>
            <person name="Roux C."/>
            <person name="Martin F.M."/>
        </authorList>
    </citation>
    <scope>NUCLEOTIDE SEQUENCE [LARGE SCALE GENOMIC DNA]</scope>
    <source>
        <strain evidence="3 4">DAOM 194757</strain>
    </source>
</reference>
<dbReference type="PANTHER" id="PTHR24305">
    <property type="entry name" value="CYTOCHROME P450"/>
    <property type="match status" value="1"/>
</dbReference>